<evidence type="ECO:0000256" key="1">
    <source>
        <dbReference type="SAM" id="MobiDB-lite"/>
    </source>
</evidence>
<dbReference type="RefSeq" id="WP_235724947.1">
    <property type="nucleotide sequence ID" value="NZ_JAKGCU010000018.1"/>
</dbReference>
<keyword evidence="4" id="KW-1185">Reference proteome</keyword>
<organism evidence="3 4">
    <name type="scientific">Gordonia tangerina</name>
    <dbReference type="NCBI Taxonomy" id="2911060"/>
    <lineage>
        <taxon>Bacteria</taxon>
        <taxon>Bacillati</taxon>
        <taxon>Actinomycetota</taxon>
        <taxon>Actinomycetes</taxon>
        <taxon>Mycobacteriales</taxon>
        <taxon>Gordoniaceae</taxon>
        <taxon>Gordonia</taxon>
    </lineage>
</organism>
<dbReference type="Proteomes" id="UP001108089">
    <property type="component" value="Unassembled WGS sequence"/>
</dbReference>
<gene>
    <name evidence="3" type="ORF">L1892_17625</name>
</gene>
<feature type="compositionally biased region" description="Basic residues" evidence="1">
    <location>
        <begin position="164"/>
        <end position="177"/>
    </location>
</feature>
<keyword evidence="2" id="KW-0732">Signal</keyword>
<dbReference type="EMBL" id="JAKGCU010000018">
    <property type="protein sequence ID" value="MCF3940197.1"/>
    <property type="molecule type" value="Genomic_DNA"/>
</dbReference>
<evidence type="ECO:0000313" key="4">
    <source>
        <dbReference type="Proteomes" id="UP001108089"/>
    </source>
</evidence>
<comment type="caution">
    <text evidence="3">The sequence shown here is derived from an EMBL/GenBank/DDBJ whole genome shotgun (WGS) entry which is preliminary data.</text>
</comment>
<dbReference type="InterPro" id="IPR006311">
    <property type="entry name" value="TAT_signal"/>
</dbReference>
<accession>A0ABS9DLU0</accession>
<feature type="signal peptide" evidence="2">
    <location>
        <begin position="1"/>
        <end position="28"/>
    </location>
</feature>
<reference evidence="3" key="1">
    <citation type="submission" date="2022-01" db="EMBL/GenBank/DDBJ databases">
        <title>Gordonia xiamenensis sp. nov., isolated from surface seawater in Xiamen.</title>
        <authorList>
            <person name="He Y.F."/>
        </authorList>
    </citation>
    <scope>NUCLEOTIDE SEQUENCE</scope>
    <source>
        <strain evidence="3">GW1C4-4</strain>
    </source>
</reference>
<name>A0ABS9DLU0_9ACTN</name>
<dbReference type="PROSITE" id="PS51318">
    <property type="entry name" value="TAT"/>
    <property type="match status" value="1"/>
</dbReference>
<sequence>MPRRSRRIATGSALAALVAGMLAPTASAAPADVTVTPTVSGNTVALTVHNDSAKRVGCEIFGVPADSELSAGDLAFGYQTPEQLNALIVAGSSKKLTMRVSVGDPPTPTGSTTIADGSYDIYWGCRTVTLPPVDPTAEEYWGTTPPLPAGAATGPRRYGSRFPVRQRRPVRPRRRPPRRRSRCRRCVCSGIACRCRRVREGCIADAERVTCPETPAVAARDSRA</sequence>
<proteinExistence type="predicted"/>
<feature type="region of interest" description="Disordered" evidence="1">
    <location>
        <begin position="140"/>
        <end position="177"/>
    </location>
</feature>
<feature type="compositionally biased region" description="Low complexity" evidence="1">
    <location>
        <begin position="149"/>
        <end position="163"/>
    </location>
</feature>
<protein>
    <submittedName>
        <fullName evidence="3">Uncharacterized protein</fullName>
    </submittedName>
</protein>
<evidence type="ECO:0000313" key="3">
    <source>
        <dbReference type="EMBL" id="MCF3940197.1"/>
    </source>
</evidence>
<evidence type="ECO:0000256" key="2">
    <source>
        <dbReference type="SAM" id="SignalP"/>
    </source>
</evidence>
<feature type="chain" id="PRO_5046978144" evidence="2">
    <location>
        <begin position="29"/>
        <end position="224"/>
    </location>
</feature>